<keyword evidence="7 8" id="KW-0520">NAD</keyword>
<feature type="transmembrane region" description="Helical" evidence="7">
    <location>
        <begin position="92"/>
        <end position="114"/>
    </location>
</feature>
<proteinExistence type="inferred from homology"/>
<keyword evidence="6 7" id="KW-0472">Membrane</keyword>
<dbReference type="Gene3D" id="1.20.58.1610">
    <property type="entry name" value="NADH:ubiquinone/plastoquinone oxidoreductase, chain 3"/>
    <property type="match status" value="1"/>
</dbReference>
<dbReference type="InterPro" id="IPR000440">
    <property type="entry name" value="NADH_UbQ/plastoQ_OxRdtase_su3"/>
</dbReference>
<comment type="subcellular location">
    <subcellularLocation>
        <location evidence="7 8">Cell membrane</location>
        <topology evidence="7 8">Multi-pass membrane protein</topology>
    </subcellularLocation>
    <subcellularLocation>
        <location evidence="1">Membrane</location>
        <topology evidence="1">Multi-pass membrane protein</topology>
    </subcellularLocation>
</comment>
<keyword evidence="7" id="KW-1003">Cell membrane</keyword>
<dbReference type="RefSeq" id="WP_267927393.1">
    <property type="nucleotide sequence ID" value="NZ_AP024233.1"/>
</dbReference>
<keyword evidence="5 7" id="KW-1133">Transmembrane helix</keyword>
<dbReference type="GO" id="GO:0048038">
    <property type="term" value="F:quinone binding"/>
    <property type="evidence" value="ECO:0007669"/>
    <property type="project" value="UniProtKB-KW"/>
</dbReference>
<comment type="function">
    <text evidence="7">NDH-1 shuttles electrons from NADH, via FMN and iron-sulfur (Fe-S) centers, to quinones in the respiratory chain. The immediate electron acceptor for the enzyme in this species is believed to be ubiquinone. Couples the redox reaction to proton translocation (for every two electrons transferred, four hydrogen ions are translocated across the cytoplasmic membrane), and thus conserves the redox energy in a proton gradient.</text>
</comment>
<evidence type="ECO:0000256" key="5">
    <source>
        <dbReference type="ARBA" id="ARBA00022989"/>
    </source>
</evidence>
<accession>A0A915XJR5</accession>
<evidence type="ECO:0000256" key="7">
    <source>
        <dbReference type="HAMAP-Rule" id="MF_01394"/>
    </source>
</evidence>
<keyword evidence="3 7" id="KW-0813">Transport</keyword>
<dbReference type="AlphaFoldDB" id="A0A915XJR5"/>
<dbReference type="Pfam" id="PF00507">
    <property type="entry name" value="Oxidored_q4"/>
    <property type="match status" value="1"/>
</dbReference>
<evidence type="ECO:0000256" key="2">
    <source>
        <dbReference type="ARBA" id="ARBA00008472"/>
    </source>
</evidence>
<keyword evidence="4 7" id="KW-0812">Transmembrane</keyword>
<evidence type="ECO:0000256" key="8">
    <source>
        <dbReference type="RuleBase" id="RU003639"/>
    </source>
</evidence>
<dbReference type="KEGG" id="ddu:GF1_30510"/>
<feature type="transmembrane region" description="Helical" evidence="7">
    <location>
        <begin position="65"/>
        <end position="86"/>
    </location>
</feature>
<name>A0A915XJR5_9BACT</name>
<dbReference type="GO" id="GO:0030964">
    <property type="term" value="C:NADH dehydrogenase complex"/>
    <property type="evidence" value="ECO:0007669"/>
    <property type="project" value="TreeGrafter"/>
</dbReference>
<evidence type="ECO:0000256" key="1">
    <source>
        <dbReference type="ARBA" id="ARBA00004141"/>
    </source>
</evidence>
<dbReference type="PANTHER" id="PTHR11058:SF9">
    <property type="entry name" value="NADH-UBIQUINONE OXIDOREDUCTASE CHAIN 3"/>
    <property type="match status" value="1"/>
</dbReference>
<reference evidence="9" key="1">
    <citation type="submission" date="2020-12" db="EMBL/GenBank/DDBJ databases">
        <title>Desulfobium dissulfuricans gen. nov., sp. nov., a novel mesophilic, sulfate-reducing bacterium isolated from a deep-sea hydrothermal vent.</title>
        <authorList>
            <person name="Hashimoto Y."/>
            <person name="Tame A."/>
            <person name="Sawayama S."/>
            <person name="Miyazaki J."/>
            <person name="Takai K."/>
            <person name="Nakagawa S."/>
        </authorList>
    </citation>
    <scope>NUCLEOTIDE SEQUENCE</scope>
    <source>
        <strain evidence="9">GF1</strain>
    </source>
</reference>
<dbReference type="PANTHER" id="PTHR11058">
    <property type="entry name" value="NADH-UBIQUINONE OXIDOREDUCTASE CHAIN 3"/>
    <property type="match status" value="1"/>
</dbReference>
<dbReference type="EMBL" id="AP024233">
    <property type="protein sequence ID" value="BCO10675.1"/>
    <property type="molecule type" value="Genomic_DNA"/>
</dbReference>
<evidence type="ECO:0000256" key="6">
    <source>
        <dbReference type="ARBA" id="ARBA00023136"/>
    </source>
</evidence>
<gene>
    <name evidence="9" type="primary">nuoA_2</name>
    <name evidence="7" type="synonym">nuoA</name>
    <name evidence="9" type="ORF">GF1_30510</name>
</gene>
<organism evidence="9 10">
    <name type="scientific">Desulfolithobacter dissulfuricans</name>
    <dbReference type="NCBI Taxonomy" id="2795293"/>
    <lineage>
        <taxon>Bacteria</taxon>
        <taxon>Pseudomonadati</taxon>
        <taxon>Thermodesulfobacteriota</taxon>
        <taxon>Desulfobulbia</taxon>
        <taxon>Desulfobulbales</taxon>
        <taxon>Desulfobulbaceae</taxon>
        <taxon>Desulfolithobacter</taxon>
    </lineage>
</organism>
<dbReference type="EC" id="7.1.1.-" evidence="7"/>
<dbReference type="GO" id="GO:0008137">
    <property type="term" value="F:NADH dehydrogenase (ubiquinone) activity"/>
    <property type="evidence" value="ECO:0007669"/>
    <property type="project" value="InterPro"/>
</dbReference>
<evidence type="ECO:0000313" key="9">
    <source>
        <dbReference type="EMBL" id="BCO10675.1"/>
    </source>
</evidence>
<keyword evidence="10" id="KW-1185">Reference proteome</keyword>
<sequence>MTPANPLSEYVGILILLLFGIVFGVVTLWIGRFFRLQRPYREKLVAYESGNPPTEAPRMRFSVKFYLIAILFVVFDVEAIYLYPWAVTYDKLGLFGLVEMLIFIFLLLVGYIYAWKKEALQWEK</sequence>
<dbReference type="InterPro" id="IPR023043">
    <property type="entry name" value="NAD(P)H_OxRDtase_bac/plastid"/>
</dbReference>
<keyword evidence="7 8" id="KW-0874">Quinone</keyword>
<comment type="catalytic activity">
    <reaction evidence="7 8">
        <text>a quinone + NADH + 5 H(+)(in) = a quinol + NAD(+) + 4 H(+)(out)</text>
        <dbReference type="Rhea" id="RHEA:57888"/>
        <dbReference type="ChEBI" id="CHEBI:15378"/>
        <dbReference type="ChEBI" id="CHEBI:24646"/>
        <dbReference type="ChEBI" id="CHEBI:57540"/>
        <dbReference type="ChEBI" id="CHEBI:57945"/>
        <dbReference type="ChEBI" id="CHEBI:132124"/>
    </reaction>
</comment>
<dbReference type="Proteomes" id="UP001063350">
    <property type="component" value="Chromosome"/>
</dbReference>
<dbReference type="GO" id="GO:0050136">
    <property type="term" value="F:NADH dehydrogenase (quinone) (non-electrogenic) activity"/>
    <property type="evidence" value="ECO:0007669"/>
    <property type="project" value="UniProtKB-UniRule"/>
</dbReference>
<evidence type="ECO:0000256" key="3">
    <source>
        <dbReference type="ARBA" id="ARBA00022448"/>
    </source>
</evidence>
<keyword evidence="7" id="KW-1278">Translocase</keyword>
<evidence type="ECO:0000313" key="10">
    <source>
        <dbReference type="Proteomes" id="UP001063350"/>
    </source>
</evidence>
<comment type="subunit">
    <text evidence="7">NDH-1 is composed of 14 different subunits. Subunits NuoA, H, J, K, L, M, N constitute the membrane sector of the complex.</text>
</comment>
<dbReference type="GO" id="GO:0005886">
    <property type="term" value="C:plasma membrane"/>
    <property type="evidence" value="ECO:0007669"/>
    <property type="project" value="UniProtKB-SubCell"/>
</dbReference>
<protein>
    <recommendedName>
        <fullName evidence="7">NADH-quinone oxidoreductase subunit A</fullName>
        <ecNumber evidence="7">7.1.1.-</ecNumber>
    </recommendedName>
    <alternativeName>
        <fullName evidence="7">NADH dehydrogenase I subunit A</fullName>
    </alternativeName>
    <alternativeName>
        <fullName evidence="7">NDH-1 subunit A</fullName>
    </alternativeName>
    <alternativeName>
        <fullName evidence="7">NUO1</fullName>
    </alternativeName>
</protein>
<comment type="similarity">
    <text evidence="2 7 8">Belongs to the complex I subunit 3 family.</text>
</comment>
<dbReference type="HAMAP" id="MF_01394">
    <property type="entry name" value="NDH1_NuoA"/>
    <property type="match status" value="1"/>
</dbReference>
<keyword evidence="7" id="KW-0830">Ubiquinone</keyword>
<dbReference type="InterPro" id="IPR038430">
    <property type="entry name" value="NDAH_ubi_oxred_su3_sf"/>
</dbReference>
<feature type="transmembrane region" description="Helical" evidence="7">
    <location>
        <begin position="12"/>
        <end position="34"/>
    </location>
</feature>
<evidence type="ECO:0000256" key="4">
    <source>
        <dbReference type="ARBA" id="ARBA00022692"/>
    </source>
</evidence>